<dbReference type="GO" id="GO:0006747">
    <property type="term" value="P:FAD biosynthetic process"/>
    <property type="evidence" value="ECO:0007669"/>
    <property type="project" value="UniProtKB-UniRule"/>
</dbReference>
<evidence type="ECO:0000256" key="1">
    <source>
        <dbReference type="ARBA" id="ARBA00022630"/>
    </source>
</evidence>
<keyword evidence="1 8" id="KW-0285">Flavoprotein</keyword>
<comment type="pathway">
    <text evidence="8">Cofactor biosynthesis; FAD biosynthesis; FAD from FMN: step 1/1.</text>
</comment>
<comment type="catalytic activity">
    <reaction evidence="8">
        <text>FMN + ATP + H(+) = FAD + diphosphate</text>
        <dbReference type="Rhea" id="RHEA:17237"/>
        <dbReference type="ChEBI" id="CHEBI:15378"/>
        <dbReference type="ChEBI" id="CHEBI:30616"/>
        <dbReference type="ChEBI" id="CHEBI:33019"/>
        <dbReference type="ChEBI" id="CHEBI:57692"/>
        <dbReference type="ChEBI" id="CHEBI:58210"/>
        <dbReference type="EC" id="2.7.7.2"/>
    </reaction>
</comment>
<feature type="domain" description="Cytidyltransferase-like" evidence="9">
    <location>
        <begin position="2"/>
        <end position="132"/>
    </location>
</feature>
<dbReference type="UniPathway" id="UPA00277">
    <property type="reaction ID" value="UER00407"/>
</dbReference>
<dbReference type="Pfam" id="PF01467">
    <property type="entry name" value="CTP_transf_like"/>
    <property type="match status" value="1"/>
</dbReference>
<evidence type="ECO:0000256" key="6">
    <source>
        <dbReference type="ARBA" id="ARBA00022827"/>
    </source>
</evidence>
<dbReference type="eggNOG" id="arCOG01222">
    <property type="taxonomic scope" value="Archaea"/>
</dbReference>
<evidence type="ECO:0000313" key="10">
    <source>
        <dbReference type="EMBL" id="ADZ10177.1"/>
    </source>
</evidence>
<feature type="binding site" evidence="8">
    <location>
        <position position="92"/>
    </location>
    <ligand>
        <name>ATP</name>
        <dbReference type="ChEBI" id="CHEBI:30616"/>
    </ligand>
</feature>
<reference evidence="10 11" key="2">
    <citation type="journal article" date="2014" name="Int. J. Syst. Evol. Microbiol.">
        <title>Methanobacterium paludis sp. nov. and a novel strain of Methanobacterium lacus isolated from northern peatlands.</title>
        <authorList>
            <person name="Cadillo-Quiroz H."/>
            <person name="Brauer S.L."/>
            <person name="Goodson N."/>
            <person name="Yavitt J.B."/>
            <person name="Zinder S.H."/>
        </authorList>
    </citation>
    <scope>NUCLEOTIDE SEQUENCE [LARGE SCALE GENOMIC DNA]</scope>
    <source>
        <strain evidence="10 11">AL-21</strain>
    </source>
</reference>
<dbReference type="RefSeq" id="WP_013645528.1">
    <property type="nucleotide sequence ID" value="NC_015216.1"/>
</dbReference>
<dbReference type="PANTHER" id="PTHR43793:SF1">
    <property type="entry name" value="FAD SYNTHASE"/>
    <property type="match status" value="1"/>
</dbReference>
<dbReference type="PANTHER" id="PTHR43793">
    <property type="entry name" value="FAD SYNTHASE"/>
    <property type="match status" value="1"/>
</dbReference>
<evidence type="ECO:0000256" key="4">
    <source>
        <dbReference type="ARBA" id="ARBA00022695"/>
    </source>
</evidence>
<evidence type="ECO:0000313" key="11">
    <source>
        <dbReference type="Proteomes" id="UP000007490"/>
    </source>
</evidence>
<dbReference type="EC" id="2.7.7.2" evidence="8"/>
<dbReference type="GO" id="GO:0005524">
    <property type="term" value="F:ATP binding"/>
    <property type="evidence" value="ECO:0007669"/>
    <property type="project" value="UniProtKB-UniRule"/>
</dbReference>
<dbReference type="CDD" id="cd02170">
    <property type="entry name" value="cytidylyltransferase"/>
    <property type="match status" value="1"/>
</dbReference>
<keyword evidence="7 8" id="KW-0067">ATP-binding</keyword>
<sequence length="147" mass="16728">MATGTFDIIHPGHGYYLEESKKIGGEDAHLVVVVARDSTVRSEKRLPVVDENQRLEVVQMLKPVDEAYLGDENDMFKVVEKIKPDIITIGPDQKHNVEKLKNQLKERGIESDVVKVTGYRKAELDSTCKIIKKVQSMEFDPKIFEEC</sequence>
<proteinExistence type="inferred from homology"/>
<dbReference type="GO" id="GO:0046444">
    <property type="term" value="P:FMN metabolic process"/>
    <property type="evidence" value="ECO:0007669"/>
    <property type="project" value="UniProtKB-UniRule"/>
</dbReference>
<evidence type="ECO:0000256" key="5">
    <source>
        <dbReference type="ARBA" id="ARBA00022741"/>
    </source>
</evidence>
<dbReference type="InterPro" id="IPR014729">
    <property type="entry name" value="Rossmann-like_a/b/a_fold"/>
</dbReference>
<evidence type="ECO:0000256" key="7">
    <source>
        <dbReference type="ARBA" id="ARBA00022840"/>
    </source>
</evidence>
<evidence type="ECO:0000256" key="2">
    <source>
        <dbReference type="ARBA" id="ARBA00022643"/>
    </source>
</evidence>
<comment type="cofactor">
    <cofactor evidence="8">
        <name>a divalent metal cation</name>
        <dbReference type="ChEBI" id="CHEBI:60240"/>
    </cofactor>
</comment>
<feature type="binding site" evidence="8">
    <location>
        <position position="119"/>
    </location>
    <ligand>
        <name>ATP</name>
        <dbReference type="ChEBI" id="CHEBI:30616"/>
    </ligand>
</feature>
<keyword evidence="6 8" id="KW-0274">FAD</keyword>
<keyword evidence="11" id="KW-1185">Reference proteome</keyword>
<dbReference type="InterPro" id="IPR024902">
    <property type="entry name" value="FAD_synth_RibL"/>
</dbReference>
<comment type="subunit">
    <text evidence="8">Homodimer.</text>
</comment>
<dbReference type="Gene3D" id="3.40.50.620">
    <property type="entry name" value="HUPs"/>
    <property type="match status" value="1"/>
</dbReference>
<evidence type="ECO:0000259" key="9">
    <source>
        <dbReference type="Pfam" id="PF01467"/>
    </source>
</evidence>
<keyword evidence="2 8" id="KW-0288">FMN</keyword>
<comment type="function">
    <text evidence="8">Catalyzes the transfer of the AMP portion of ATP to flavin mononucleotide (FMN) to produce flavin adenine dinucleotide (FAD) coenzyme.</text>
</comment>
<dbReference type="GeneID" id="10278417"/>
<dbReference type="EMBL" id="CP002551">
    <property type="protein sequence ID" value="ADZ10177.1"/>
    <property type="molecule type" value="Genomic_DNA"/>
</dbReference>
<dbReference type="NCBIfam" id="TIGR00125">
    <property type="entry name" value="cyt_tran_rel"/>
    <property type="match status" value="1"/>
</dbReference>
<dbReference type="SUPFAM" id="SSF52374">
    <property type="entry name" value="Nucleotidylyl transferase"/>
    <property type="match status" value="1"/>
</dbReference>
<dbReference type="InterPro" id="IPR004821">
    <property type="entry name" value="Cyt_trans-like"/>
</dbReference>
<dbReference type="AlphaFoldDB" id="F0TB31"/>
<dbReference type="InterPro" id="IPR050385">
    <property type="entry name" value="Archaeal_FAD_synthase"/>
</dbReference>
<organism evidence="10 11">
    <name type="scientific">Methanobacterium lacus (strain AL-21)</name>
    <dbReference type="NCBI Taxonomy" id="877455"/>
    <lineage>
        <taxon>Archaea</taxon>
        <taxon>Methanobacteriati</taxon>
        <taxon>Methanobacteriota</taxon>
        <taxon>Methanomada group</taxon>
        <taxon>Methanobacteria</taxon>
        <taxon>Methanobacteriales</taxon>
        <taxon>Methanobacteriaceae</taxon>
        <taxon>Methanobacterium</taxon>
    </lineage>
</organism>
<protein>
    <recommendedName>
        <fullName evidence="8">FAD synthase</fullName>
        <ecNumber evidence="8">2.7.7.2</ecNumber>
    </recommendedName>
    <alternativeName>
        <fullName evidence="8">FMN adenylyltransferase</fullName>
    </alternativeName>
    <alternativeName>
        <fullName evidence="8">Flavin adenine dinucleotide synthase</fullName>
    </alternativeName>
</protein>
<dbReference type="STRING" id="877455.Metbo_1957"/>
<comment type="similarity">
    <text evidence="8">Belongs to the archaeal FAD synthase family.</text>
</comment>
<accession>F0TB31</accession>
<name>F0TB31_METLA</name>
<keyword evidence="3 8" id="KW-0808">Transferase</keyword>
<gene>
    <name evidence="8" type="primary">ribL</name>
    <name evidence="10" type="ordered locus">Metbo_1957</name>
</gene>
<reference evidence="11" key="1">
    <citation type="submission" date="2011-02" db="EMBL/GenBank/DDBJ databases">
        <title>Complete sequence of Methanobacterium sp. AL-21.</title>
        <authorList>
            <consortium name="US DOE Joint Genome Institute"/>
            <person name="Lucas S."/>
            <person name="Copeland A."/>
            <person name="Lapidus A."/>
            <person name="Cheng J.-F."/>
            <person name="Goodwin L."/>
            <person name="Pitluck S."/>
            <person name="Chertkov O."/>
            <person name="Detter J.C."/>
            <person name="Han C."/>
            <person name="Tapia R."/>
            <person name="Land M."/>
            <person name="Hauser L."/>
            <person name="Kyrpides N."/>
            <person name="Ivanova N."/>
            <person name="Mikhailova N."/>
            <person name="Pagani I."/>
            <person name="Cadillo-Quiroz H."/>
            <person name="Imachi H."/>
            <person name="Zinder S."/>
            <person name="Liu W."/>
            <person name="Woyke T."/>
        </authorList>
    </citation>
    <scope>NUCLEOTIDE SEQUENCE [LARGE SCALE GENOMIC DNA]</scope>
    <source>
        <strain evidence="11">AL-21</strain>
    </source>
</reference>
<dbReference type="HOGENOM" id="CLU_034585_2_1_2"/>
<evidence type="ECO:0000256" key="3">
    <source>
        <dbReference type="ARBA" id="ARBA00022679"/>
    </source>
</evidence>
<feature type="binding site" evidence="8">
    <location>
        <begin position="5"/>
        <end position="6"/>
    </location>
    <ligand>
        <name>ATP</name>
        <dbReference type="ChEBI" id="CHEBI:30616"/>
    </ligand>
</feature>
<keyword evidence="4 8" id="KW-0548">Nucleotidyltransferase</keyword>
<feature type="binding site" evidence="8">
    <location>
        <begin position="10"/>
        <end position="13"/>
    </location>
    <ligand>
        <name>ATP</name>
        <dbReference type="ChEBI" id="CHEBI:30616"/>
    </ligand>
</feature>
<keyword evidence="5 8" id="KW-0547">Nucleotide-binding</keyword>
<evidence type="ECO:0000256" key="8">
    <source>
        <dbReference type="HAMAP-Rule" id="MF_02115"/>
    </source>
</evidence>
<dbReference type="HAMAP" id="MF_02115">
    <property type="entry name" value="FAD_synth_arch"/>
    <property type="match status" value="1"/>
</dbReference>
<dbReference type="KEGG" id="mel:Metbo_1957"/>
<dbReference type="Proteomes" id="UP000007490">
    <property type="component" value="Chromosome"/>
</dbReference>
<dbReference type="GO" id="GO:0003919">
    <property type="term" value="F:FMN adenylyltransferase activity"/>
    <property type="evidence" value="ECO:0007669"/>
    <property type="project" value="UniProtKB-UniRule"/>
</dbReference>